<organism evidence="1 2">
    <name type="scientific">Listeria weihenstephanensis</name>
    <dbReference type="NCBI Taxonomy" id="1006155"/>
    <lineage>
        <taxon>Bacteria</taxon>
        <taxon>Bacillati</taxon>
        <taxon>Bacillota</taxon>
        <taxon>Bacilli</taxon>
        <taxon>Bacillales</taxon>
        <taxon>Listeriaceae</taxon>
        <taxon>Listeria</taxon>
    </lineage>
</organism>
<accession>A0A841Z4P9</accession>
<dbReference type="Proteomes" id="UP000564536">
    <property type="component" value="Unassembled WGS sequence"/>
</dbReference>
<dbReference type="EMBL" id="JAARRL010000002">
    <property type="protein sequence ID" value="MBC1499373.1"/>
    <property type="molecule type" value="Genomic_DNA"/>
</dbReference>
<evidence type="ECO:0000313" key="1">
    <source>
        <dbReference type="EMBL" id="MBC1499373.1"/>
    </source>
</evidence>
<comment type="caution">
    <text evidence="1">The sequence shown here is derived from an EMBL/GenBank/DDBJ whole genome shotgun (WGS) entry which is preliminary data.</text>
</comment>
<name>A0A841Z4P9_9LIST</name>
<reference evidence="1 2" key="1">
    <citation type="submission" date="2020-03" db="EMBL/GenBank/DDBJ databases">
        <title>Soil Listeria distribution.</title>
        <authorList>
            <person name="Liao J."/>
            <person name="Wiedmann M."/>
        </authorList>
    </citation>
    <scope>NUCLEOTIDE SEQUENCE [LARGE SCALE GENOMIC DNA]</scope>
    <source>
        <strain evidence="1 2">FSL L7-1523</strain>
    </source>
</reference>
<dbReference type="RefSeq" id="WP_185424283.1">
    <property type="nucleotide sequence ID" value="NZ_JAARRL010000002.1"/>
</dbReference>
<gene>
    <name evidence="1" type="ORF">HB943_02070</name>
</gene>
<dbReference type="AlphaFoldDB" id="A0A841Z4P9"/>
<proteinExistence type="predicted"/>
<protein>
    <submittedName>
        <fullName evidence="1">Uncharacterized protein</fullName>
    </submittedName>
</protein>
<evidence type="ECO:0000313" key="2">
    <source>
        <dbReference type="Proteomes" id="UP000564536"/>
    </source>
</evidence>
<sequence>MTVGELIEELSKHDDDSQLEIVLEGVSAVGDLITMSIVADGFLVEEFELGGVES</sequence>